<organism evidence="2 3">
    <name type="scientific">Phormidium tenue NIES-30</name>
    <dbReference type="NCBI Taxonomy" id="549789"/>
    <lineage>
        <taxon>Bacteria</taxon>
        <taxon>Bacillati</taxon>
        <taxon>Cyanobacteriota</taxon>
        <taxon>Cyanophyceae</taxon>
        <taxon>Oscillatoriophycideae</taxon>
        <taxon>Oscillatoriales</taxon>
        <taxon>Oscillatoriaceae</taxon>
        <taxon>Phormidium</taxon>
    </lineage>
</organism>
<evidence type="ECO:0000313" key="2">
    <source>
        <dbReference type="EMBL" id="OKH43276.1"/>
    </source>
</evidence>
<feature type="region of interest" description="Disordered" evidence="1">
    <location>
        <begin position="57"/>
        <end position="82"/>
    </location>
</feature>
<dbReference type="AlphaFoldDB" id="A0A1U7IY20"/>
<name>A0A1U7IY20_9CYAN</name>
<dbReference type="Proteomes" id="UP000185557">
    <property type="component" value="Unassembled WGS sequence"/>
</dbReference>
<comment type="caution">
    <text evidence="2">The sequence shown here is derived from an EMBL/GenBank/DDBJ whole genome shotgun (WGS) entry which is preliminary data.</text>
</comment>
<dbReference type="EMBL" id="MRCG01000035">
    <property type="protein sequence ID" value="OKH43276.1"/>
    <property type="molecule type" value="Genomic_DNA"/>
</dbReference>
<reference evidence="2 3" key="1">
    <citation type="submission" date="2016-11" db="EMBL/GenBank/DDBJ databases">
        <title>Draft Genome Sequences of Nine Cyanobacterial Strains from Diverse Habitats.</title>
        <authorList>
            <person name="Zhu T."/>
            <person name="Hou S."/>
            <person name="Lu X."/>
            <person name="Hess W.R."/>
        </authorList>
    </citation>
    <scope>NUCLEOTIDE SEQUENCE [LARGE SCALE GENOMIC DNA]</scope>
    <source>
        <strain evidence="2 3">NIES-30</strain>
    </source>
</reference>
<dbReference type="OrthoDB" id="466952at2"/>
<keyword evidence="3" id="KW-1185">Reference proteome</keyword>
<evidence type="ECO:0000313" key="3">
    <source>
        <dbReference type="Proteomes" id="UP000185557"/>
    </source>
</evidence>
<gene>
    <name evidence="2" type="ORF">NIES30_25330</name>
</gene>
<dbReference type="STRING" id="549789.NIES30_25330"/>
<proteinExistence type="predicted"/>
<accession>A0A1U7IY20</accession>
<evidence type="ECO:0000256" key="1">
    <source>
        <dbReference type="SAM" id="MobiDB-lite"/>
    </source>
</evidence>
<protein>
    <submittedName>
        <fullName evidence="2">Uncharacterized protein</fullName>
    </submittedName>
</protein>
<sequence length="82" mass="8761">MKDKLQQRLQALKTEFETGQKMLVELDTKRAELQQTLLRIGGAIQVLEEVLSEIPAEDGALSDGPSSGGAIAPPQSSGNLTL</sequence>
<dbReference type="RefSeq" id="WP_073611236.1">
    <property type="nucleotide sequence ID" value="NZ_MRCG01000035.1"/>
</dbReference>